<dbReference type="KEGG" id="ache:ACHE_70211S"/>
<dbReference type="InterPro" id="IPR050312">
    <property type="entry name" value="IolE/XylAMocC-like"/>
</dbReference>
<dbReference type="SUPFAM" id="SSF51658">
    <property type="entry name" value="Xylose isomerase-like"/>
    <property type="match status" value="1"/>
</dbReference>
<accession>A0A7R7ZR31</accession>
<evidence type="ECO:0000313" key="2">
    <source>
        <dbReference type="EMBL" id="BCR91368.1"/>
    </source>
</evidence>
<dbReference type="GeneID" id="66985726"/>
<sequence length="292" mass="33005">MASVLRFRSVWGVDPGNNYENWDKWFPTLKAQGYSGVEIDFAGLRDLSTVRQIAEKHGLEISVLVHTQWPRYEGPKPVGLTPQDHLQGYKEQLEIAKALKPYKVNAHSGDDGWTIEQSVEFFSGTFAIDAELGYAGKVCHETHRNRAFFSPYATSEVLKRVPNLRVTADFSHFVVVCERVLDVGEEDKEMLRTIIPRVGHIHARMGTTQSSQCPAPTDDAFKEERRFFETAWKQIIDATATTAEPITWVPEYGPFPYHPFGSPQSFSDLADSEGTRLHPLFERYAQAAVARS</sequence>
<keyword evidence="3" id="KW-1185">Reference proteome</keyword>
<dbReference type="EMBL" id="AP024422">
    <property type="protein sequence ID" value="BCR91368.1"/>
    <property type="molecule type" value="Genomic_DNA"/>
</dbReference>
<proteinExistence type="predicted"/>
<feature type="domain" description="Xylose isomerase-like TIM barrel" evidence="1">
    <location>
        <begin position="29"/>
        <end position="204"/>
    </location>
</feature>
<dbReference type="Gene3D" id="3.20.20.150">
    <property type="entry name" value="Divalent-metal-dependent TIM barrel enzymes"/>
    <property type="match status" value="1"/>
</dbReference>
<reference evidence="2" key="1">
    <citation type="submission" date="2021-01" db="EMBL/GenBank/DDBJ databases">
        <authorList>
            <consortium name="Aspergillus chevalieri M1 genome sequencing consortium"/>
            <person name="Kazuki M."/>
            <person name="Futagami T."/>
        </authorList>
    </citation>
    <scope>NUCLEOTIDE SEQUENCE</scope>
    <source>
        <strain evidence="2">M1</strain>
    </source>
</reference>
<organism evidence="2 3">
    <name type="scientific">Aspergillus chevalieri</name>
    <name type="common">Eurotium chevalieri</name>
    <dbReference type="NCBI Taxonomy" id="182096"/>
    <lineage>
        <taxon>Eukaryota</taxon>
        <taxon>Fungi</taxon>
        <taxon>Dikarya</taxon>
        <taxon>Ascomycota</taxon>
        <taxon>Pezizomycotina</taxon>
        <taxon>Eurotiomycetes</taxon>
        <taxon>Eurotiomycetidae</taxon>
        <taxon>Eurotiales</taxon>
        <taxon>Aspergillaceae</taxon>
        <taxon>Aspergillus</taxon>
        <taxon>Aspergillus subgen. Aspergillus</taxon>
    </lineage>
</organism>
<evidence type="ECO:0000313" key="3">
    <source>
        <dbReference type="Proteomes" id="UP000637239"/>
    </source>
</evidence>
<dbReference type="PANTHER" id="PTHR12110">
    <property type="entry name" value="HYDROXYPYRUVATE ISOMERASE"/>
    <property type="match status" value="1"/>
</dbReference>
<dbReference type="InterPro" id="IPR036237">
    <property type="entry name" value="Xyl_isomerase-like_sf"/>
</dbReference>
<gene>
    <name evidence="2" type="ORF">ACHE_70211S</name>
</gene>
<name>A0A7R7ZR31_ASPCH</name>
<dbReference type="Proteomes" id="UP000637239">
    <property type="component" value="Chromosome 7"/>
</dbReference>
<dbReference type="InterPro" id="IPR013022">
    <property type="entry name" value="Xyl_isomerase-like_TIM-brl"/>
</dbReference>
<evidence type="ECO:0000259" key="1">
    <source>
        <dbReference type="Pfam" id="PF01261"/>
    </source>
</evidence>
<protein>
    <recommendedName>
        <fullName evidence="1">Xylose isomerase-like TIM barrel domain-containing protein</fullName>
    </recommendedName>
</protein>
<dbReference type="Pfam" id="PF01261">
    <property type="entry name" value="AP_endonuc_2"/>
    <property type="match status" value="1"/>
</dbReference>
<dbReference type="AlphaFoldDB" id="A0A7R7ZR31"/>
<dbReference type="RefSeq" id="XP_043139890.1">
    <property type="nucleotide sequence ID" value="XM_043282518.1"/>
</dbReference>
<reference evidence="2" key="2">
    <citation type="submission" date="2021-02" db="EMBL/GenBank/DDBJ databases">
        <title>Aspergillus chevalieri M1 genome sequence.</title>
        <authorList>
            <person name="Kadooka C."/>
            <person name="Mori K."/>
            <person name="Futagami T."/>
        </authorList>
    </citation>
    <scope>NUCLEOTIDE SEQUENCE</scope>
    <source>
        <strain evidence="2">M1</strain>
    </source>
</reference>